<dbReference type="RefSeq" id="WP_341426084.1">
    <property type="nucleotide sequence ID" value="NZ_JBBUTG010000006.1"/>
</dbReference>
<gene>
    <name evidence="2" type="ORF">AACH06_12785</name>
</gene>
<proteinExistence type="predicted"/>
<dbReference type="SUPFAM" id="SSF51182">
    <property type="entry name" value="RmlC-like cupins"/>
    <property type="match status" value="1"/>
</dbReference>
<organism evidence="2 3">
    <name type="scientific">Ideonella lacteola</name>
    <dbReference type="NCBI Taxonomy" id="2984193"/>
    <lineage>
        <taxon>Bacteria</taxon>
        <taxon>Pseudomonadati</taxon>
        <taxon>Pseudomonadota</taxon>
        <taxon>Betaproteobacteria</taxon>
        <taxon>Burkholderiales</taxon>
        <taxon>Sphaerotilaceae</taxon>
        <taxon>Ideonella</taxon>
    </lineage>
</organism>
<reference evidence="2 3" key="1">
    <citation type="submission" date="2024-04" db="EMBL/GenBank/DDBJ databases">
        <title>Novel species of the genus Ideonella isolated from streams.</title>
        <authorList>
            <person name="Lu H."/>
        </authorList>
    </citation>
    <scope>NUCLEOTIDE SEQUENCE [LARGE SCALE GENOMIC DNA]</scope>
    <source>
        <strain evidence="2 3">DXS29W</strain>
    </source>
</reference>
<dbReference type="InterPro" id="IPR011051">
    <property type="entry name" value="RmlC_Cupin_sf"/>
</dbReference>
<evidence type="ECO:0000259" key="1">
    <source>
        <dbReference type="Pfam" id="PF07883"/>
    </source>
</evidence>
<comment type="caution">
    <text evidence="2">The sequence shown here is derived from an EMBL/GenBank/DDBJ whole genome shotgun (WGS) entry which is preliminary data.</text>
</comment>
<dbReference type="EMBL" id="JBBUTG010000006">
    <property type="protein sequence ID" value="MEK8031695.1"/>
    <property type="molecule type" value="Genomic_DNA"/>
</dbReference>
<dbReference type="Pfam" id="PF07883">
    <property type="entry name" value="Cupin_2"/>
    <property type="match status" value="1"/>
</dbReference>
<dbReference type="InterPro" id="IPR013096">
    <property type="entry name" value="Cupin_2"/>
</dbReference>
<accession>A0ABU9BS15</accession>
<dbReference type="Proteomes" id="UP001371218">
    <property type="component" value="Unassembled WGS sequence"/>
</dbReference>
<evidence type="ECO:0000313" key="3">
    <source>
        <dbReference type="Proteomes" id="UP001371218"/>
    </source>
</evidence>
<keyword evidence="3" id="KW-1185">Reference proteome</keyword>
<protein>
    <submittedName>
        <fullName evidence="2">Cupin domain-containing protein</fullName>
    </submittedName>
</protein>
<name>A0ABU9BS15_9BURK</name>
<evidence type="ECO:0000313" key="2">
    <source>
        <dbReference type="EMBL" id="MEK8031695.1"/>
    </source>
</evidence>
<dbReference type="Gene3D" id="2.60.120.10">
    <property type="entry name" value="Jelly Rolls"/>
    <property type="match status" value="1"/>
</dbReference>
<sequence length="115" mass="12374">MALPHAQLLDVIGVRPLGAALVDAFSTSLIKTERLQLLHLVLPARQDMPEHHVDDECCLHCLEGAVDVVMPGGTRHLQAGDLVVLPAKQRHALSARLDSALLVTLMPRHGDATAN</sequence>
<dbReference type="InterPro" id="IPR014710">
    <property type="entry name" value="RmlC-like_jellyroll"/>
</dbReference>
<feature type="domain" description="Cupin type-2" evidence="1">
    <location>
        <begin position="42"/>
        <end position="100"/>
    </location>
</feature>